<dbReference type="STRING" id="1033802.SSPSH_003649"/>
<dbReference type="Gene3D" id="3.90.550.10">
    <property type="entry name" value="Spore Coat Polysaccharide Biosynthesis Protein SpsA, Chain A"/>
    <property type="match status" value="1"/>
</dbReference>
<sequence length="234" mass="26371">MRTRIGVVILARMSSSRFPGKVIAPLGGIPVLEILTRRLLQGGFTGEEIVVATSEHPSDDALAEFCAKKYINCYRGDLKNVLERFVNASRFYDFDFSFRVNADSPFVSVALLKHAMKECEDQPSVDVITNVRRRFWPYGIACELINIRSAERLLATVPEMRDGQPTGYREHITSAFYASHEDFNVVDLIPSDNVSDFTQSPALTVDEPEDVVRLERLLAQCNSDPLTFTYENLV</sequence>
<accession>U2FMX2</accession>
<dbReference type="PANTHER" id="PTHR42866">
    <property type="entry name" value="3-DEOXY-MANNO-OCTULOSONATE CYTIDYLYLTRANSFERASE"/>
    <property type="match status" value="1"/>
</dbReference>
<keyword evidence="2" id="KW-1185">Reference proteome</keyword>
<dbReference type="GO" id="GO:0005829">
    <property type="term" value="C:cytosol"/>
    <property type="evidence" value="ECO:0007669"/>
    <property type="project" value="TreeGrafter"/>
</dbReference>
<dbReference type="InterPro" id="IPR029044">
    <property type="entry name" value="Nucleotide-diphossugar_trans"/>
</dbReference>
<dbReference type="Pfam" id="PF02348">
    <property type="entry name" value="CTP_transf_3"/>
    <property type="match status" value="1"/>
</dbReference>
<reference evidence="1 2" key="2">
    <citation type="journal article" date="2013" name="PLoS ONE">
        <title>INDIGO - INtegrated Data Warehouse of MIcrobial GenOmes with Examples from the Red Sea Extremophiles.</title>
        <authorList>
            <person name="Alam I."/>
            <person name="Antunes A."/>
            <person name="Kamau A.A."/>
            <person name="Ba Alawi W."/>
            <person name="Kalkatawi M."/>
            <person name="Stingl U."/>
            <person name="Bajic V.B."/>
        </authorList>
    </citation>
    <scope>NUCLEOTIDE SEQUENCE [LARGE SCALE GENOMIC DNA]</scope>
    <source>
        <strain evidence="1 2">E1L3A</strain>
    </source>
</reference>
<evidence type="ECO:0000313" key="2">
    <source>
        <dbReference type="Proteomes" id="UP000006242"/>
    </source>
</evidence>
<dbReference type="Proteomes" id="UP000006242">
    <property type="component" value="Unassembled WGS sequence"/>
</dbReference>
<proteinExistence type="predicted"/>
<gene>
    <name evidence="1" type="ORF">SSPSH_003649</name>
</gene>
<keyword evidence="1" id="KW-0808">Transferase</keyword>
<protein>
    <submittedName>
        <fullName evidence="1">3-deoxy-manno-octulosonate cytidylyltransferase CMP-KDO synthetase protein</fullName>
        <ecNumber evidence="1">2.7.7.38</ecNumber>
    </submittedName>
</protein>
<dbReference type="GO" id="GO:0008690">
    <property type="term" value="F:3-deoxy-manno-octulosonate cytidylyltransferase activity"/>
    <property type="evidence" value="ECO:0007669"/>
    <property type="project" value="UniProtKB-EC"/>
</dbReference>
<dbReference type="SUPFAM" id="SSF53448">
    <property type="entry name" value="Nucleotide-diphospho-sugar transferases"/>
    <property type="match status" value="1"/>
</dbReference>
<dbReference type="eggNOG" id="COG1861">
    <property type="taxonomic scope" value="Bacteria"/>
</dbReference>
<organism evidence="1 2">
    <name type="scientific">Salinisphaera shabanensis E1L3A</name>
    <dbReference type="NCBI Taxonomy" id="1033802"/>
    <lineage>
        <taxon>Bacteria</taxon>
        <taxon>Pseudomonadati</taxon>
        <taxon>Pseudomonadota</taxon>
        <taxon>Gammaproteobacteria</taxon>
        <taxon>Salinisphaerales</taxon>
        <taxon>Salinisphaeraceae</taxon>
        <taxon>Salinisphaera</taxon>
    </lineage>
</organism>
<dbReference type="AlphaFoldDB" id="U2FMX2"/>
<reference evidence="1 2" key="1">
    <citation type="journal article" date="2011" name="J. Bacteriol.">
        <title>Genome sequence of Salinisphaera shabanensis, a gammaproteobacterium from the harsh, variable environment of the brine-seawater interface of the Shaban Deep in the Red Sea.</title>
        <authorList>
            <person name="Antunes A."/>
            <person name="Alam I."/>
            <person name="Bajic V.B."/>
            <person name="Stingl U."/>
        </authorList>
    </citation>
    <scope>NUCLEOTIDE SEQUENCE [LARGE SCALE GENOMIC DNA]</scope>
    <source>
        <strain evidence="1 2">E1L3A</strain>
    </source>
</reference>
<comment type="caution">
    <text evidence="1">The sequence shown here is derived from an EMBL/GenBank/DDBJ whole genome shotgun (WGS) entry which is preliminary data.</text>
</comment>
<dbReference type="PANTHER" id="PTHR42866:SF1">
    <property type="entry name" value="SPORE COAT POLYSACCHARIDE BIOSYNTHESIS PROTEIN SPSF"/>
    <property type="match status" value="1"/>
</dbReference>
<evidence type="ECO:0000313" key="1">
    <source>
        <dbReference type="EMBL" id="ERJ17544.1"/>
    </source>
</evidence>
<dbReference type="EC" id="2.7.7.38" evidence="1"/>
<keyword evidence="1" id="KW-0548">Nucleotidyltransferase</keyword>
<name>U2FMX2_9GAMM</name>
<dbReference type="EMBL" id="AFNV02000035">
    <property type="protein sequence ID" value="ERJ17544.1"/>
    <property type="molecule type" value="Genomic_DNA"/>
</dbReference>
<dbReference type="InterPro" id="IPR003329">
    <property type="entry name" value="Cytidylyl_trans"/>
</dbReference>